<reference evidence="2 3" key="1">
    <citation type="submission" date="2013-05" db="EMBL/GenBank/DDBJ databases">
        <title>Genome assembly of Chondromyces apiculatus DSM 436.</title>
        <authorList>
            <person name="Sharma G."/>
            <person name="Khatri I."/>
            <person name="Kaur C."/>
            <person name="Mayilraj S."/>
            <person name="Subramanian S."/>
        </authorList>
    </citation>
    <scope>NUCLEOTIDE SEQUENCE [LARGE SCALE GENOMIC DNA]</scope>
    <source>
        <strain evidence="2 3">DSM 436</strain>
    </source>
</reference>
<dbReference type="EMBL" id="ASRX01000075">
    <property type="protein sequence ID" value="EYF01637.1"/>
    <property type="molecule type" value="Genomic_DNA"/>
</dbReference>
<comment type="caution">
    <text evidence="2">The sequence shown here is derived from an EMBL/GenBank/DDBJ whole genome shotgun (WGS) entry which is preliminary data.</text>
</comment>
<gene>
    <name evidence="2" type="ORF">CAP_7956</name>
</gene>
<dbReference type="STRING" id="1192034.CAP_7956"/>
<evidence type="ECO:0000256" key="1">
    <source>
        <dbReference type="SAM" id="Phobius"/>
    </source>
</evidence>
<feature type="transmembrane region" description="Helical" evidence="1">
    <location>
        <begin position="87"/>
        <end position="107"/>
    </location>
</feature>
<keyword evidence="3" id="KW-1185">Reference proteome</keyword>
<organism evidence="2 3">
    <name type="scientific">Chondromyces apiculatus DSM 436</name>
    <dbReference type="NCBI Taxonomy" id="1192034"/>
    <lineage>
        <taxon>Bacteria</taxon>
        <taxon>Pseudomonadati</taxon>
        <taxon>Myxococcota</taxon>
        <taxon>Polyangia</taxon>
        <taxon>Polyangiales</taxon>
        <taxon>Polyangiaceae</taxon>
        <taxon>Chondromyces</taxon>
    </lineage>
</organism>
<name>A0A017SY10_9BACT</name>
<keyword evidence="1" id="KW-0472">Membrane</keyword>
<dbReference type="Proteomes" id="UP000019678">
    <property type="component" value="Unassembled WGS sequence"/>
</dbReference>
<accession>A0A017SY10</accession>
<proteinExistence type="predicted"/>
<keyword evidence="1" id="KW-1133">Transmembrane helix</keyword>
<evidence type="ECO:0008006" key="4">
    <source>
        <dbReference type="Google" id="ProtNLM"/>
    </source>
</evidence>
<protein>
    <recommendedName>
        <fullName evidence="4">DUF3592 domain-containing protein</fullName>
    </recommendedName>
</protein>
<evidence type="ECO:0000313" key="2">
    <source>
        <dbReference type="EMBL" id="EYF01637.1"/>
    </source>
</evidence>
<feature type="transmembrane region" description="Helical" evidence="1">
    <location>
        <begin position="54"/>
        <end position="75"/>
    </location>
</feature>
<sequence>MGAMSASSPPGSPIVVRSPYREGVDRIPRAPRKPTEMARELIFAYQGKRKTQRLLGLSATALGLVSVAFMGWLCFGGGGIDPNYVQLMIYAVSLLGSGFALLLLASYGNRREEKAFREGLPAKGRVLMRGLNDGSSFHGVPPFEVVWEFEAHGVTHQGRLSHVDRALVERALPGEVVTVLYDPADPSANTVWVE</sequence>
<evidence type="ECO:0000313" key="3">
    <source>
        <dbReference type="Proteomes" id="UP000019678"/>
    </source>
</evidence>
<dbReference type="eggNOG" id="ENOG5033IC8">
    <property type="taxonomic scope" value="Bacteria"/>
</dbReference>
<dbReference type="AlphaFoldDB" id="A0A017SY10"/>
<keyword evidence="1" id="KW-0812">Transmembrane</keyword>